<dbReference type="InterPro" id="IPR005804">
    <property type="entry name" value="FA_desaturase_dom"/>
</dbReference>
<feature type="transmembrane region" description="Helical" evidence="1">
    <location>
        <begin position="99"/>
        <end position="117"/>
    </location>
</feature>
<dbReference type="OrthoDB" id="104711at2"/>
<accession>A0A4R7J181</accession>
<dbReference type="GO" id="GO:0016717">
    <property type="term" value="F:oxidoreductase activity, acting on paired donors, with oxidation of a pair of donors resulting in the reduction of molecular oxygen to two molecules of water"/>
    <property type="evidence" value="ECO:0007669"/>
    <property type="project" value="TreeGrafter"/>
</dbReference>
<keyword evidence="1" id="KW-0472">Membrane</keyword>
<gene>
    <name evidence="3" type="ORF">CLV29_3101</name>
</gene>
<dbReference type="CDD" id="cd03506">
    <property type="entry name" value="Delta6-FADS-like"/>
    <property type="match status" value="1"/>
</dbReference>
<comment type="caution">
    <text evidence="3">The sequence shown here is derived from an EMBL/GenBank/DDBJ whole genome shotgun (WGS) entry which is preliminary data.</text>
</comment>
<sequence>MPQLDLRPRRRDGHLSDYTALSAQVKEAGLLQRSHGYYVAVTAAWLAVLAALAIGSYLIGDSWWQLAPAPLFAMVTAQFGFLGHDAAHRQIFASNKHNDFAALFYANLLVGMGLSWWQHKHNRHHASPNKIGTDPDIAPGAISFTNQGTSGRKTPLTRWLTRHQGKYFFALMTLLGLQMQLNSLRRLFSTETVKYRRTELVLLLVRHGVAIGFAFTVMSPMVAIAFLACAQMTLGLYFGLAFAPNHIGRPIVPETVKIDFLRRQVLMSRNLTGGRLVDVAMGGLNHQVEHHLFPSMSRPNLRRVAPMVRAHCATVGVEYHQTSLPQAYQEVADFIDNVGIGEVDLWRCPLASSMGRA</sequence>
<dbReference type="PANTHER" id="PTHR19353:SF19">
    <property type="entry name" value="DELTA(5) FATTY ACID DESATURASE C-RELATED"/>
    <property type="match status" value="1"/>
</dbReference>
<dbReference type="GO" id="GO:0008610">
    <property type="term" value="P:lipid biosynthetic process"/>
    <property type="evidence" value="ECO:0007669"/>
    <property type="project" value="UniProtKB-ARBA"/>
</dbReference>
<evidence type="ECO:0000313" key="4">
    <source>
        <dbReference type="Proteomes" id="UP000295371"/>
    </source>
</evidence>
<dbReference type="PANTHER" id="PTHR19353">
    <property type="entry name" value="FATTY ACID DESATURASE 2"/>
    <property type="match status" value="1"/>
</dbReference>
<feature type="domain" description="Fatty acid desaturase" evidence="2">
    <location>
        <begin position="62"/>
        <end position="322"/>
    </location>
</feature>
<reference evidence="3 4" key="1">
    <citation type="submission" date="2019-03" db="EMBL/GenBank/DDBJ databases">
        <title>Genomic Encyclopedia of Archaeal and Bacterial Type Strains, Phase II (KMG-II): from individual species to whole genera.</title>
        <authorList>
            <person name="Goeker M."/>
        </authorList>
    </citation>
    <scope>NUCLEOTIDE SEQUENCE [LARGE SCALE GENOMIC DNA]</scope>
    <source>
        <strain evidence="3 4">DSM 24323</strain>
    </source>
</reference>
<protein>
    <submittedName>
        <fullName evidence="3">Fatty acid desaturase</fullName>
    </submittedName>
</protein>
<feature type="transmembrane region" description="Helical" evidence="1">
    <location>
        <begin position="200"/>
        <end position="218"/>
    </location>
</feature>
<dbReference type="RefSeq" id="WP_133755975.1">
    <property type="nucleotide sequence ID" value="NZ_SOAW01000003.1"/>
</dbReference>
<dbReference type="EMBL" id="SOAW01000003">
    <property type="protein sequence ID" value="TDT30077.1"/>
    <property type="molecule type" value="Genomic_DNA"/>
</dbReference>
<dbReference type="Proteomes" id="UP000295371">
    <property type="component" value="Unassembled WGS sequence"/>
</dbReference>
<keyword evidence="1" id="KW-1133">Transmembrane helix</keyword>
<proteinExistence type="predicted"/>
<dbReference type="Pfam" id="PF00487">
    <property type="entry name" value="FA_desaturase"/>
    <property type="match status" value="1"/>
</dbReference>
<dbReference type="PIRSF" id="PIRSF015921">
    <property type="entry name" value="FA_sphinglp_des"/>
    <property type="match status" value="1"/>
</dbReference>
<evidence type="ECO:0000259" key="2">
    <source>
        <dbReference type="Pfam" id="PF00487"/>
    </source>
</evidence>
<evidence type="ECO:0000256" key="1">
    <source>
        <dbReference type="SAM" id="Phobius"/>
    </source>
</evidence>
<name>A0A4R7J181_9ACTN</name>
<dbReference type="InterPro" id="IPR012171">
    <property type="entry name" value="Fatty_acid_desaturase"/>
</dbReference>
<evidence type="ECO:0000313" key="3">
    <source>
        <dbReference type="EMBL" id="TDT30077.1"/>
    </source>
</evidence>
<keyword evidence="1" id="KW-0812">Transmembrane</keyword>
<dbReference type="GO" id="GO:0016020">
    <property type="term" value="C:membrane"/>
    <property type="evidence" value="ECO:0007669"/>
    <property type="project" value="TreeGrafter"/>
</dbReference>
<organism evidence="3 4">
    <name type="scientific">Naumannella halotolerans</name>
    <dbReference type="NCBI Taxonomy" id="993414"/>
    <lineage>
        <taxon>Bacteria</taxon>
        <taxon>Bacillati</taxon>
        <taxon>Actinomycetota</taxon>
        <taxon>Actinomycetes</taxon>
        <taxon>Propionibacteriales</taxon>
        <taxon>Propionibacteriaceae</taxon>
        <taxon>Naumannella</taxon>
    </lineage>
</organism>
<dbReference type="AlphaFoldDB" id="A0A4R7J181"/>
<feature type="transmembrane region" description="Helical" evidence="1">
    <location>
        <begin position="36"/>
        <end position="60"/>
    </location>
</feature>
<keyword evidence="4" id="KW-1185">Reference proteome</keyword>